<proteinExistence type="predicted"/>
<feature type="chain" id="PRO_5008786629" evidence="3">
    <location>
        <begin position="22"/>
        <end position="240"/>
    </location>
</feature>
<evidence type="ECO:0000256" key="3">
    <source>
        <dbReference type="SAM" id="SignalP"/>
    </source>
</evidence>
<keyword evidence="2" id="KW-0472">Membrane</keyword>
<dbReference type="Proteomes" id="UP000014760">
    <property type="component" value="Unassembled WGS sequence"/>
</dbReference>
<reference evidence="4 6" key="2">
    <citation type="journal article" date="2013" name="Nature">
        <title>Insights into bilaterian evolution from three spiralian genomes.</title>
        <authorList>
            <person name="Simakov O."/>
            <person name="Marletaz F."/>
            <person name="Cho S.J."/>
            <person name="Edsinger-Gonzales E."/>
            <person name="Havlak P."/>
            <person name="Hellsten U."/>
            <person name="Kuo D.H."/>
            <person name="Larsson T."/>
            <person name="Lv J."/>
            <person name="Arendt D."/>
            <person name="Savage R."/>
            <person name="Osoegawa K."/>
            <person name="de Jong P."/>
            <person name="Grimwood J."/>
            <person name="Chapman J.A."/>
            <person name="Shapiro H."/>
            <person name="Aerts A."/>
            <person name="Otillar R.P."/>
            <person name="Terry A.Y."/>
            <person name="Boore J.L."/>
            <person name="Grigoriev I.V."/>
            <person name="Lindberg D.R."/>
            <person name="Seaver E.C."/>
            <person name="Weisblat D.A."/>
            <person name="Putnam N.H."/>
            <person name="Rokhsar D.S."/>
        </authorList>
    </citation>
    <scope>NUCLEOTIDE SEQUENCE</scope>
    <source>
        <strain evidence="4 6">I ESC-2004</strain>
    </source>
</reference>
<dbReference type="AlphaFoldDB" id="R7T489"/>
<keyword evidence="6" id="KW-1185">Reference proteome</keyword>
<dbReference type="EnsemblMetazoa" id="CapteT226571">
    <property type="protein sequence ID" value="CapteP226571"/>
    <property type="gene ID" value="CapteG226571"/>
</dbReference>
<feature type="signal peptide" evidence="3">
    <location>
        <begin position="1"/>
        <end position="21"/>
    </location>
</feature>
<keyword evidence="2" id="KW-1133">Transmembrane helix</keyword>
<dbReference type="HOGENOM" id="CLU_1157386_0_0_1"/>
<feature type="compositionally biased region" description="Basic and acidic residues" evidence="1">
    <location>
        <begin position="157"/>
        <end position="171"/>
    </location>
</feature>
<feature type="region of interest" description="Disordered" evidence="1">
    <location>
        <begin position="157"/>
        <end position="187"/>
    </location>
</feature>
<evidence type="ECO:0000313" key="5">
    <source>
        <dbReference type="EnsemblMetazoa" id="CapteP226571"/>
    </source>
</evidence>
<feature type="region of interest" description="Disordered" evidence="1">
    <location>
        <begin position="58"/>
        <end position="123"/>
    </location>
</feature>
<feature type="compositionally biased region" description="Low complexity" evidence="1">
    <location>
        <begin position="95"/>
        <end position="123"/>
    </location>
</feature>
<protein>
    <submittedName>
        <fullName evidence="4 5">Uncharacterized protein</fullName>
    </submittedName>
</protein>
<evidence type="ECO:0000313" key="4">
    <source>
        <dbReference type="EMBL" id="ELT87591.1"/>
    </source>
</evidence>
<evidence type="ECO:0000313" key="6">
    <source>
        <dbReference type="Proteomes" id="UP000014760"/>
    </source>
</evidence>
<reference evidence="6" key="1">
    <citation type="submission" date="2012-12" db="EMBL/GenBank/DDBJ databases">
        <authorList>
            <person name="Hellsten U."/>
            <person name="Grimwood J."/>
            <person name="Chapman J.A."/>
            <person name="Shapiro H."/>
            <person name="Aerts A."/>
            <person name="Otillar R.P."/>
            <person name="Terry A.Y."/>
            <person name="Boore J.L."/>
            <person name="Simakov O."/>
            <person name="Marletaz F."/>
            <person name="Cho S.-J."/>
            <person name="Edsinger-Gonzales E."/>
            <person name="Havlak P."/>
            <person name="Kuo D.-H."/>
            <person name="Larsson T."/>
            <person name="Lv J."/>
            <person name="Arendt D."/>
            <person name="Savage R."/>
            <person name="Osoegawa K."/>
            <person name="de Jong P."/>
            <person name="Lindberg D.R."/>
            <person name="Seaver E.C."/>
            <person name="Weisblat D.A."/>
            <person name="Putnam N.H."/>
            <person name="Grigoriev I.V."/>
            <person name="Rokhsar D.S."/>
        </authorList>
    </citation>
    <scope>NUCLEOTIDE SEQUENCE</scope>
    <source>
        <strain evidence="6">I ESC-2004</strain>
    </source>
</reference>
<reference evidence="5" key="3">
    <citation type="submission" date="2015-06" db="UniProtKB">
        <authorList>
            <consortium name="EnsemblMetazoa"/>
        </authorList>
    </citation>
    <scope>IDENTIFICATION</scope>
</reference>
<dbReference type="EMBL" id="AMQN01003600">
    <property type="status" value="NOT_ANNOTATED_CDS"/>
    <property type="molecule type" value="Genomic_DNA"/>
</dbReference>
<evidence type="ECO:0000256" key="1">
    <source>
        <dbReference type="SAM" id="MobiDB-lite"/>
    </source>
</evidence>
<keyword evidence="2" id="KW-0812">Transmembrane</keyword>
<accession>R7T489</accession>
<name>R7T489_CAPTE</name>
<keyword evidence="3" id="KW-0732">Signal</keyword>
<evidence type="ECO:0000256" key="2">
    <source>
        <dbReference type="SAM" id="Phobius"/>
    </source>
</evidence>
<dbReference type="EMBL" id="KB312243">
    <property type="protein sequence ID" value="ELT87591.1"/>
    <property type="molecule type" value="Genomic_DNA"/>
</dbReference>
<sequence>MGLKFFVLIGIFSWNCLIVSSENDDSNSNVTDDELINKYKIYDTIRSKDIINSEVPPNIKEISQPTGPAVRIRRQSSNTAHGPPGRFTARGPPGRSFNPSVVSSRVRVNPGVPGPPGRVFRGPPGRADLEELILRVLGTSRQRREAVVNITEPLLGHDEYTEQKDPGDRKPGLKRGSSISPAGSLLKSGGDSYQEMNDVQRTKTICLVFFTVNFVILLFFSLAFILFSKRQEFTETEPHK</sequence>
<gene>
    <name evidence="4" type="ORF">CAPTEDRAFT_226571</name>
</gene>
<feature type="transmembrane region" description="Helical" evidence="2">
    <location>
        <begin position="207"/>
        <end position="227"/>
    </location>
</feature>
<organism evidence="4">
    <name type="scientific">Capitella teleta</name>
    <name type="common">Polychaete worm</name>
    <dbReference type="NCBI Taxonomy" id="283909"/>
    <lineage>
        <taxon>Eukaryota</taxon>
        <taxon>Metazoa</taxon>
        <taxon>Spiralia</taxon>
        <taxon>Lophotrochozoa</taxon>
        <taxon>Annelida</taxon>
        <taxon>Polychaeta</taxon>
        <taxon>Sedentaria</taxon>
        <taxon>Scolecida</taxon>
        <taxon>Capitellidae</taxon>
        <taxon>Capitella</taxon>
    </lineage>
</organism>